<dbReference type="EMBL" id="LFIV01000007">
    <property type="protein sequence ID" value="KZL77501.1"/>
    <property type="molecule type" value="Genomic_DNA"/>
</dbReference>
<sequence>MYEKDPLGFSKRETSQFGVRSSWRDPELNQRAHHATTPTPRRPSYLLLPATNWRRDVALLSAAMNSVRPARSVLSRCISVSSTPALPCRLFHSSVSRSGRRRSRFNNVTAEKMGLTTPDAIDSYAKRQFPEYTEEEKAVLKEKYTPEQWEALEAAEAAIDPKDLVIQGRLRTDPYKQPYIEDFATIQPVIDAKPQKTLQPEEVKWLPRREWVDNYIEKMADRVDNQLKDTMGQAFARALRKVKQTNPDKLDFTEEELKELEKNPELRRKFLVDQDPDVLGGKKPRAPKQADIAGDDWMQLIDKHFFEELEQSLSTDQNPLRPSRLDSWKAIEGEHGNSALSPELGKVEGVKGLYKPPDDLEDDGLDPTGRYAKLKQETGMKMTDILSILTKRIVLRNVSNQTRLGKIRSASVIVVAGNGNGRLGLGEAKSTDPGIATATATLLAIRNMKPIRRYENRTIYGNVEAKISGTVVKLGARPPGFGLRVSHRIFEMARLAGIHDLAAKIPRSNNPYNTVNAVYKALLNQPDPEEIAVGRGKKLVDVRKVYYGGSVY</sequence>
<dbReference type="GO" id="GO:0005763">
    <property type="term" value="C:mitochondrial small ribosomal subunit"/>
    <property type="evidence" value="ECO:0007669"/>
    <property type="project" value="UniProtKB-ARBA"/>
</dbReference>
<evidence type="ECO:0000256" key="2">
    <source>
        <dbReference type="ARBA" id="ARBA00008945"/>
    </source>
</evidence>
<name>A0A166YCN2_9PEZI</name>
<dbReference type="GO" id="GO:0003735">
    <property type="term" value="F:structural constituent of ribosome"/>
    <property type="evidence" value="ECO:0007669"/>
    <property type="project" value="UniProtKB-UniRule"/>
</dbReference>
<dbReference type="SUPFAM" id="SSF54211">
    <property type="entry name" value="Ribosomal protein S5 domain 2-like"/>
    <property type="match status" value="1"/>
</dbReference>
<keyword evidence="3 8" id="KW-0689">Ribosomal protein</keyword>
<dbReference type="InterPro" id="IPR020568">
    <property type="entry name" value="Ribosomal_Su5_D2-typ_SF"/>
</dbReference>
<dbReference type="PANTHER" id="PTHR48277:SF1">
    <property type="entry name" value="MITOCHONDRIAL RIBOSOMAL PROTEIN S5"/>
    <property type="match status" value="1"/>
</dbReference>
<dbReference type="AlphaFoldDB" id="A0A166YCN2"/>
<feature type="domain" description="S5 DRBM" evidence="11">
    <location>
        <begin position="388"/>
        <end position="451"/>
    </location>
</feature>
<reference evidence="12 13" key="1">
    <citation type="submission" date="2015-06" db="EMBL/GenBank/DDBJ databases">
        <title>Survival trade-offs in plant roots during colonization by closely related pathogenic and mutualistic fungi.</title>
        <authorList>
            <person name="Hacquard S."/>
            <person name="Kracher B."/>
            <person name="Hiruma K."/>
            <person name="Weinman A."/>
            <person name="Muench P."/>
            <person name="Garrido Oter R."/>
            <person name="Ver Loren van Themaat E."/>
            <person name="Dallerey J.-F."/>
            <person name="Damm U."/>
            <person name="Henrissat B."/>
            <person name="Lespinet O."/>
            <person name="Thon M."/>
            <person name="Kemen E."/>
            <person name="McHardy A.C."/>
            <person name="Schulze-Lefert P."/>
            <person name="O'Connell R.J."/>
        </authorList>
    </citation>
    <scope>NUCLEOTIDE SEQUENCE [LARGE SCALE GENOMIC DNA]</scope>
    <source>
        <strain evidence="12 13">0861</strain>
    </source>
</reference>
<dbReference type="Pfam" id="PF03719">
    <property type="entry name" value="Ribosomal_S5_C"/>
    <property type="match status" value="1"/>
</dbReference>
<dbReference type="Gene3D" id="3.30.230.10">
    <property type="match status" value="1"/>
</dbReference>
<dbReference type="InterPro" id="IPR000851">
    <property type="entry name" value="Ribosomal_uS5"/>
</dbReference>
<dbReference type="GO" id="GO:0006412">
    <property type="term" value="P:translation"/>
    <property type="evidence" value="ECO:0007669"/>
    <property type="project" value="InterPro"/>
</dbReference>
<accession>A0A166YCN2</accession>
<dbReference type="SUPFAM" id="SSF54768">
    <property type="entry name" value="dsRNA-binding domain-like"/>
    <property type="match status" value="1"/>
</dbReference>
<dbReference type="GO" id="GO:0003723">
    <property type="term" value="F:RNA binding"/>
    <property type="evidence" value="ECO:0007669"/>
    <property type="project" value="InterPro"/>
</dbReference>
<dbReference type="STRING" id="708197.A0A166YCN2"/>
<dbReference type="FunFam" id="3.30.160.20:FF:000022">
    <property type="entry name" value="28S ribosomal protein S5, mitochondrial"/>
    <property type="match status" value="1"/>
</dbReference>
<comment type="subcellular location">
    <subcellularLocation>
        <location evidence="1">Mitochondrion</location>
    </subcellularLocation>
</comment>
<dbReference type="Gene3D" id="3.30.160.20">
    <property type="match status" value="1"/>
</dbReference>
<evidence type="ECO:0000256" key="7">
    <source>
        <dbReference type="ARBA" id="ARBA00039335"/>
    </source>
</evidence>
<comment type="function">
    <text evidence="6">Component of the mitochondrial ribosome (mitoribosome), a dedicated translation machinery responsible for the synthesis of mitochondrial genome-encoded proteins, including at least some of the essential transmembrane subunits of the mitochondrial respiratory chain. The mitoribosomes are attached to the mitochondrial inner membrane and translation products are cotranslationally integrated into the membrane.</text>
</comment>
<evidence type="ECO:0000256" key="3">
    <source>
        <dbReference type="ARBA" id="ARBA00022980"/>
    </source>
</evidence>
<dbReference type="PANTHER" id="PTHR48277">
    <property type="entry name" value="MITOCHONDRIAL RIBOSOMAL PROTEIN S5"/>
    <property type="match status" value="1"/>
</dbReference>
<organism evidence="12 13">
    <name type="scientific">Colletotrichum tofieldiae</name>
    <dbReference type="NCBI Taxonomy" id="708197"/>
    <lineage>
        <taxon>Eukaryota</taxon>
        <taxon>Fungi</taxon>
        <taxon>Dikarya</taxon>
        <taxon>Ascomycota</taxon>
        <taxon>Pezizomycotina</taxon>
        <taxon>Sordariomycetes</taxon>
        <taxon>Hypocreomycetidae</taxon>
        <taxon>Glomerellales</taxon>
        <taxon>Glomerellaceae</taxon>
        <taxon>Colletotrichum</taxon>
        <taxon>Colletotrichum spaethianum species complex</taxon>
    </lineage>
</organism>
<dbReference type="FunFam" id="3.30.230.10:FF:000041">
    <property type="entry name" value="37S ribosomal protein S5"/>
    <property type="match status" value="1"/>
</dbReference>
<evidence type="ECO:0000256" key="1">
    <source>
        <dbReference type="ARBA" id="ARBA00004173"/>
    </source>
</evidence>
<evidence type="ECO:0000256" key="8">
    <source>
        <dbReference type="PROSITE-ProRule" id="PRU00268"/>
    </source>
</evidence>
<evidence type="ECO:0000256" key="4">
    <source>
        <dbReference type="ARBA" id="ARBA00023128"/>
    </source>
</evidence>
<comment type="similarity">
    <text evidence="2 9">Belongs to the universal ribosomal protein uS5 family.</text>
</comment>
<dbReference type="InterPro" id="IPR013810">
    <property type="entry name" value="Ribosomal_uS5_N"/>
</dbReference>
<dbReference type="InterPro" id="IPR005324">
    <property type="entry name" value="Ribosomal_uS5_C"/>
</dbReference>
<dbReference type="InterPro" id="IPR014721">
    <property type="entry name" value="Ribsml_uS5_D2-typ_fold_subgr"/>
</dbReference>
<dbReference type="Pfam" id="PF00333">
    <property type="entry name" value="Ribosomal_S5"/>
    <property type="match status" value="1"/>
</dbReference>
<dbReference type="Proteomes" id="UP000076552">
    <property type="component" value="Unassembled WGS sequence"/>
</dbReference>
<evidence type="ECO:0000256" key="5">
    <source>
        <dbReference type="ARBA" id="ARBA00023274"/>
    </source>
</evidence>
<keyword evidence="5 8" id="KW-0687">Ribonucleoprotein</keyword>
<evidence type="ECO:0000256" key="9">
    <source>
        <dbReference type="RuleBase" id="RU003823"/>
    </source>
</evidence>
<gene>
    <name evidence="12" type="ORF">CT0861_09305</name>
</gene>
<evidence type="ECO:0000313" key="12">
    <source>
        <dbReference type="EMBL" id="KZL77501.1"/>
    </source>
</evidence>
<feature type="region of interest" description="Disordered" evidence="10">
    <location>
        <begin position="18"/>
        <end position="43"/>
    </location>
</feature>
<dbReference type="PROSITE" id="PS50881">
    <property type="entry name" value="S5_DSRBD"/>
    <property type="match status" value="1"/>
</dbReference>
<protein>
    <recommendedName>
        <fullName evidence="7">Small ribosomal subunit protein uS5m</fullName>
    </recommendedName>
</protein>
<proteinExistence type="inferred from homology"/>
<evidence type="ECO:0000256" key="10">
    <source>
        <dbReference type="SAM" id="MobiDB-lite"/>
    </source>
</evidence>
<evidence type="ECO:0000313" key="13">
    <source>
        <dbReference type="Proteomes" id="UP000076552"/>
    </source>
</evidence>
<evidence type="ECO:0000256" key="6">
    <source>
        <dbReference type="ARBA" id="ARBA00037226"/>
    </source>
</evidence>
<keyword evidence="4" id="KW-0496">Mitochondrion</keyword>
<evidence type="ECO:0000259" key="11">
    <source>
        <dbReference type="PROSITE" id="PS50881"/>
    </source>
</evidence>
<comment type="caution">
    <text evidence="12">The sequence shown here is derived from an EMBL/GenBank/DDBJ whole genome shotgun (WGS) entry which is preliminary data.</text>
</comment>
<keyword evidence="13" id="KW-1185">Reference proteome</keyword>